<proteinExistence type="inferred from homology"/>
<keyword evidence="2" id="KW-0808">Transferase</keyword>
<comment type="similarity">
    <text evidence="1">Belongs to the carbohydrate kinase PfkB family.</text>
</comment>
<dbReference type="InterPro" id="IPR011611">
    <property type="entry name" value="PfkB_dom"/>
</dbReference>
<dbReference type="InterPro" id="IPR050306">
    <property type="entry name" value="PfkB_Carbo_kinase"/>
</dbReference>
<evidence type="ECO:0000313" key="7">
    <source>
        <dbReference type="EMBL" id="AWS00330.1"/>
    </source>
</evidence>
<dbReference type="Gene3D" id="3.40.1190.20">
    <property type="match status" value="1"/>
</dbReference>
<feature type="domain" description="Carbohydrate kinase PfkB" evidence="6">
    <location>
        <begin position="1"/>
        <end position="296"/>
    </location>
</feature>
<evidence type="ECO:0000256" key="2">
    <source>
        <dbReference type="ARBA" id="ARBA00022679"/>
    </source>
</evidence>
<keyword evidence="5" id="KW-0067">ATP-binding</keyword>
<evidence type="ECO:0000256" key="1">
    <source>
        <dbReference type="ARBA" id="ARBA00010688"/>
    </source>
</evidence>
<keyword evidence="8" id="KW-1185">Reference proteome</keyword>
<dbReference type="Pfam" id="PF00294">
    <property type="entry name" value="PfkB"/>
    <property type="match status" value="1"/>
</dbReference>
<dbReference type="OrthoDB" id="96179at2157"/>
<dbReference type="AlphaFoldDB" id="A0A2U9IWA2"/>
<gene>
    <name evidence="7" type="ORF">DFR87_12300</name>
</gene>
<dbReference type="GO" id="GO:0016301">
    <property type="term" value="F:kinase activity"/>
    <property type="evidence" value="ECO:0007669"/>
    <property type="project" value="UniProtKB-KW"/>
</dbReference>
<dbReference type="CDD" id="cd01166">
    <property type="entry name" value="KdgK"/>
    <property type="match status" value="1"/>
</dbReference>
<dbReference type="RefSeq" id="WP_110369622.1">
    <property type="nucleotide sequence ID" value="NZ_BBBA01000015.1"/>
</dbReference>
<dbReference type="GeneID" id="36836136"/>
<dbReference type="STRING" id="1293036.GCA_001315825_02077"/>
<evidence type="ECO:0000256" key="5">
    <source>
        <dbReference type="ARBA" id="ARBA00022840"/>
    </source>
</evidence>
<keyword evidence="4 7" id="KW-0418">Kinase</keyword>
<accession>A0A2U9IWA2</accession>
<evidence type="ECO:0000259" key="6">
    <source>
        <dbReference type="Pfam" id="PF00294"/>
    </source>
</evidence>
<dbReference type="PANTHER" id="PTHR43085:SF1">
    <property type="entry name" value="PSEUDOURIDINE KINASE-RELATED"/>
    <property type="match status" value="1"/>
</dbReference>
<protein>
    <submittedName>
        <fullName evidence="7">Sugar kinase</fullName>
    </submittedName>
</protein>
<dbReference type="SUPFAM" id="SSF53613">
    <property type="entry name" value="Ribokinase-like"/>
    <property type="match status" value="1"/>
</dbReference>
<name>A0A2U9IWA2_9CREN</name>
<reference evidence="7" key="1">
    <citation type="submission" date="2018-05" db="EMBL/GenBank/DDBJ databases">
        <title>Complete Genome Sequences of Extremely Thermoacidophilic, Metal-Mobilizing Type-Strain Members of the Archaeal Family Sulfolobaceae: Acidianus brierleyi DSM-1651T, Acidianus sulfidivorans DSM-18786T, Metallosphaera hakonensis DSM-7519T, and Metallosphaera prunae DSM-10039T.</title>
        <authorList>
            <person name="Counts J.A."/>
            <person name="Kelly R.M."/>
        </authorList>
    </citation>
    <scope>NUCLEOTIDE SEQUENCE [LARGE SCALE GENOMIC DNA]</scope>
    <source>
        <strain evidence="7">HO1-1</strain>
    </source>
</reference>
<dbReference type="PANTHER" id="PTHR43085">
    <property type="entry name" value="HEXOKINASE FAMILY MEMBER"/>
    <property type="match status" value="1"/>
</dbReference>
<organism evidence="7 8">
    <name type="scientific">Metallosphaera hakonensis JCM 8857 = DSM 7519</name>
    <dbReference type="NCBI Taxonomy" id="1293036"/>
    <lineage>
        <taxon>Archaea</taxon>
        <taxon>Thermoproteota</taxon>
        <taxon>Thermoprotei</taxon>
        <taxon>Sulfolobales</taxon>
        <taxon>Sulfolobaceae</taxon>
        <taxon>Metallosphaera</taxon>
    </lineage>
</organism>
<dbReference type="KEGG" id="mhk:DFR87_12300"/>
<evidence type="ECO:0000256" key="3">
    <source>
        <dbReference type="ARBA" id="ARBA00022741"/>
    </source>
</evidence>
<dbReference type="GO" id="GO:0005524">
    <property type="term" value="F:ATP binding"/>
    <property type="evidence" value="ECO:0007669"/>
    <property type="project" value="UniProtKB-KW"/>
</dbReference>
<sequence>MKTMVTLGEILIELNALTSGPLRNVNYFEKHVAGSEANYCVAFVMTGNKCVYLGRVGNDEFGKNAVEWLRGKGVIVDKIKIDPNPTGIFFIQRDYPIPLHSESIYYRKGSAGSKLSPEDIEEDLVREADLVHSTGITLAISSSAKDTVFKAFSLNRERSFDTNIRLKLWSPDEARRNIIELFKEYPLKFLITDVDDASILVGRSDPDEAVRLLREYADVIVMKQGPRGASVYYDGGKYFAHGYSVPVVDVVGAGDALGGTFLSLVMSGYPLDKALDYAIVSSTLNVMIRGDQENLPSLQDIEAFLREMNKS</sequence>
<dbReference type="InterPro" id="IPR029056">
    <property type="entry name" value="Ribokinase-like"/>
</dbReference>
<dbReference type="Proteomes" id="UP000247586">
    <property type="component" value="Chromosome"/>
</dbReference>
<dbReference type="EMBL" id="CP029287">
    <property type="protein sequence ID" value="AWS00330.1"/>
    <property type="molecule type" value="Genomic_DNA"/>
</dbReference>
<evidence type="ECO:0000256" key="4">
    <source>
        <dbReference type="ARBA" id="ARBA00022777"/>
    </source>
</evidence>
<dbReference type="NCBIfam" id="NF040938">
    <property type="entry name" value="KDG_KDGal_kin"/>
    <property type="match status" value="1"/>
</dbReference>
<dbReference type="InterPro" id="IPR054939">
    <property type="entry name" value="KDG_KDGal_kin"/>
</dbReference>
<keyword evidence="3" id="KW-0547">Nucleotide-binding</keyword>
<evidence type="ECO:0000313" key="8">
    <source>
        <dbReference type="Proteomes" id="UP000247586"/>
    </source>
</evidence>